<sequence>MDEFNVFIESTRLMELRSKGNHFSWCNGQEGLARRWSRLDRSLVNAAFLELFPNASMQYLSRRTSDHSPLLIRLEEFHSSYGFPPFKFHQMWVTHESFLSCIAGAWEDDIEDFDMVRLAQKLKRLKPILRVWNRDVFGNIKTQMGYLEERLAKLENKLQVEFHAEDEQDYLVTKAELDVWSQQEEICLCQQAKQSWLSHGEALAQFFRSFKNINSKVVREMKLQNGTWLKSPEEVHKGAVEYFTKFLVHNQVEEVPNLVGLIQPSITDEENNMLGLLPSIQNVKKASFAIPVDSSPGLDGFGSRFYQAC</sequence>
<dbReference type="PANTHER" id="PTHR33710:SF64">
    <property type="entry name" value="ENDONUCLEASE_EXONUCLEASE_PHOSPHATASE DOMAIN-CONTAINING PROTEIN"/>
    <property type="match status" value="1"/>
</dbReference>
<name>A0A8T1PUJ9_CARIL</name>
<dbReference type="InterPro" id="IPR036691">
    <property type="entry name" value="Endo/exonu/phosph_ase_sf"/>
</dbReference>
<dbReference type="Gene3D" id="3.60.10.10">
    <property type="entry name" value="Endonuclease/exonuclease/phosphatase"/>
    <property type="match status" value="1"/>
</dbReference>
<dbReference type="OrthoDB" id="1932741at2759"/>
<keyword evidence="2" id="KW-1185">Reference proteome</keyword>
<accession>A0A8T1PUJ9</accession>
<reference evidence="1" key="1">
    <citation type="submission" date="2020-12" db="EMBL/GenBank/DDBJ databases">
        <title>WGS assembly of Carya illinoinensis cv. Pawnee.</title>
        <authorList>
            <person name="Platts A."/>
            <person name="Shu S."/>
            <person name="Wright S."/>
            <person name="Barry K."/>
            <person name="Edger P."/>
            <person name="Pires J.C."/>
            <person name="Schmutz J."/>
        </authorList>
    </citation>
    <scope>NUCLEOTIDE SEQUENCE</scope>
    <source>
        <tissue evidence="1">Leaf</tissue>
    </source>
</reference>
<dbReference type="AlphaFoldDB" id="A0A8T1PUJ9"/>
<comment type="caution">
    <text evidence="1">The sequence shown here is derived from an EMBL/GenBank/DDBJ whole genome shotgun (WGS) entry which is preliminary data.</text>
</comment>
<evidence type="ECO:0000313" key="2">
    <source>
        <dbReference type="Proteomes" id="UP000811609"/>
    </source>
</evidence>
<dbReference type="SUPFAM" id="SSF56219">
    <property type="entry name" value="DNase I-like"/>
    <property type="match status" value="1"/>
</dbReference>
<gene>
    <name evidence="1" type="ORF">CIPAW_08G063100</name>
</gene>
<dbReference type="PANTHER" id="PTHR33710">
    <property type="entry name" value="BNAC02G09200D PROTEIN"/>
    <property type="match status" value="1"/>
</dbReference>
<evidence type="ECO:0000313" key="1">
    <source>
        <dbReference type="EMBL" id="KAG6644572.1"/>
    </source>
</evidence>
<protein>
    <submittedName>
        <fullName evidence="1">Uncharacterized protein</fullName>
    </submittedName>
</protein>
<dbReference type="EMBL" id="CM031816">
    <property type="protein sequence ID" value="KAG6644572.1"/>
    <property type="molecule type" value="Genomic_DNA"/>
</dbReference>
<organism evidence="1 2">
    <name type="scientific">Carya illinoinensis</name>
    <name type="common">Pecan</name>
    <dbReference type="NCBI Taxonomy" id="32201"/>
    <lineage>
        <taxon>Eukaryota</taxon>
        <taxon>Viridiplantae</taxon>
        <taxon>Streptophyta</taxon>
        <taxon>Embryophyta</taxon>
        <taxon>Tracheophyta</taxon>
        <taxon>Spermatophyta</taxon>
        <taxon>Magnoliopsida</taxon>
        <taxon>eudicotyledons</taxon>
        <taxon>Gunneridae</taxon>
        <taxon>Pentapetalae</taxon>
        <taxon>rosids</taxon>
        <taxon>fabids</taxon>
        <taxon>Fagales</taxon>
        <taxon>Juglandaceae</taxon>
        <taxon>Carya</taxon>
    </lineage>
</organism>
<proteinExistence type="predicted"/>
<dbReference type="Proteomes" id="UP000811609">
    <property type="component" value="Chromosome 8"/>
</dbReference>